<evidence type="ECO:0000256" key="2">
    <source>
        <dbReference type="SAM" id="SignalP"/>
    </source>
</evidence>
<dbReference type="AlphaFoldDB" id="A0A147I2L4"/>
<organism evidence="3 4">
    <name type="scientific">Sphingomonas endophytica</name>
    <dbReference type="NCBI Taxonomy" id="869719"/>
    <lineage>
        <taxon>Bacteria</taxon>
        <taxon>Pseudomonadati</taxon>
        <taxon>Pseudomonadota</taxon>
        <taxon>Alphaproteobacteria</taxon>
        <taxon>Sphingomonadales</taxon>
        <taxon>Sphingomonadaceae</taxon>
        <taxon>Sphingomonas</taxon>
    </lineage>
</organism>
<keyword evidence="2" id="KW-0732">Signal</keyword>
<gene>
    <name evidence="3" type="ORF">NS334_09495</name>
</gene>
<name>A0A147I2L4_9SPHN</name>
<proteinExistence type="predicted"/>
<comment type="caution">
    <text evidence="3">The sequence shown here is derived from an EMBL/GenBank/DDBJ whole genome shotgun (WGS) entry which is preliminary data.</text>
</comment>
<keyword evidence="4" id="KW-1185">Reference proteome</keyword>
<reference evidence="3 4" key="1">
    <citation type="journal article" date="2016" name="Front. Microbiol.">
        <title>Genomic Resource of Rice Seed Associated Bacteria.</title>
        <authorList>
            <person name="Midha S."/>
            <person name="Bansal K."/>
            <person name="Sharma S."/>
            <person name="Kumar N."/>
            <person name="Patil P.P."/>
            <person name="Chaudhry V."/>
            <person name="Patil P.B."/>
        </authorList>
    </citation>
    <scope>NUCLEOTIDE SEQUENCE [LARGE SCALE GENOMIC DNA]</scope>
    <source>
        <strain evidence="3 4">NS334</strain>
    </source>
</reference>
<accession>A0A147I2L4</accession>
<dbReference type="EMBL" id="LDTB01000029">
    <property type="protein sequence ID" value="KTT72188.1"/>
    <property type="molecule type" value="Genomic_DNA"/>
</dbReference>
<dbReference type="OrthoDB" id="7592125at2"/>
<protein>
    <submittedName>
        <fullName evidence="3">Uncharacterized protein</fullName>
    </submittedName>
</protein>
<feature type="region of interest" description="Disordered" evidence="1">
    <location>
        <begin position="446"/>
        <end position="467"/>
    </location>
</feature>
<evidence type="ECO:0000313" key="3">
    <source>
        <dbReference type="EMBL" id="KTT72188.1"/>
    </source>
</evidence>
<feature type="chain" id="PRO_5007548189" evidence="2">
    <location>
        <begin position="26"/>
        <end position="467"/>
    </location>
</feature>
<dbReference type="Proteomes" id="UP000074310">
    <property type="component" value="Unassembled WGS sequence"/>
</dbReference>
<evidence type="ECO:0000313" key="4">
    <source>
        <dbReference type="Proteomes" id="UP000074310"/>
    </source>
</evidence>
<evidence type="ECO:0000256" key="1">
    <source>
        <dbReference type="SAM" id="MobiDB-lite"/>
    </source>
</evidence>
<feature type="signal peptide" evidence="2">
    <location>
        <begin position="1"/>
        <end position="25"/>
    </location>
</feature>
<sequence>MSLAHLRTAAIFALMALLPSGCGNAAPVDGLAVRAVAAAKSMPAGRERDVTLREVSRNLRHADRDQAIEAASAMSEDYELRTFSPGPDKLTRQIVAQQDEQQSEDRACERFVERLSPGGASAADDRRIRDCFSMDAPPGIVPPPIPPFRLILLAADALPAGPTKASLLYMATWDRVPDRPAGGAAEAVRRLRALIPLLSGETRREAMTWLDTTSVDLIEGRPDDAVERIRRSFARRQATGDTPSPEPGQQAQGLIADFLQARDLDRALTVTNLLPPSDDCAAVDDGPTGVLEWVLPSQDSTVVAAYMTRLTRSGTLARLCPKGLSSEIAAEAWLNAGNDDKALEAASRSGDPLVLGKTRLAVIQRRMTTGDASGAGSLLRMMADAPPPLDRGDPFERVRAARQRIQLIHLLTKAGNIEDAERLASAYAGPGWRAFAWSVIVGTKGRDRAGPKWAGPSLDLQDVPADH</sequence>
<dbReference type="PATRIC" id="fig|869719.3.peg.1636"/>